<feature type="repeat" description="ANK" evidence="1">
    <location>
        <begin position="1237"/>
        <end position="1273"/>
    </location>
</feature>
<dbReference type="InterPro" id="IPR011029">
    <property type="entry name" value="DEATH-like_dom_sf"/>
</dbReference>
<dbReference type="PROSITE" id="PS50088">
    <property type="entry name" value="ANK_REPEAT"/>
    <property type="match status" value="5"/>
</dbReference>
<dbReference type="Gene3D" id="1.25.40.20">
    <property type="entry name" value="Ankyrin repeat-containing domain"/>
    <property type="match status" value="4"/>
</dbReference>
<dbReference type="InterPro" id="IPR027417">
    <property type="entry name" value="P-loop_NTPase"/>
</dbReference>
<dbReference type="Pfam" id="PF00023">
    <property type="entry name" value="Ank"/>
    <property type="match status" value="1"/>
</dbReference>
<dbReference type="EMBL" id="CAXLJM020000068">
    <property type="protein sequence ID" value="CAL8124668.1"/>
    <property type="molecule type" value="Genomic_DNA"/>
</dbReference>
<accession>A0ABP1RBJ2</accession>
<dbReference type="SUPFAM" id="SSF48403">
    <property type="entry name" value="Ankyrin repeat"/>
    <property type="match status" value="3"/>
</dbReference>
<dbReference type="SUPFAM" id="SSF47986">
    <property type="entry name" value="DEATH domain"/>
    <property type="match status" value="1"/>
</dbReference>
<dbReference type="Pfam" id="PF12796">
    <property type="entry name" value="Ank_2"/>
    <property type="match status" value="2"/>
</dbReference>
<dbReference type="InterPro" id="IPR000488">
    <property type="entry name" value="Death_dom"/>
</dbReference>
<sequence>MDSLIVGNEECPFVGVCDALKKSTSVALVYQRWMELGRQLHVPPDKIFSIDRRLAVDTITHNEAIYQVLESWRSVTSSQTTLLELIRVLEYLELQDAADELKKAFGFGSGVKKLRSHKYSKGCKEVAKFLKSEETVMILSTTDLKITSDRIEETSEIPINFMQDDTFIEEPNYSNIVKTRNLIIIPVNTSPNISQVLTKVTKLKQKVILITNASQDKLMREFNNENLCFATDDIKWRDLTEIFQQELKQKCGILKNIESESLDTVLQSGALVELIQDPAQVKMKETLPPVIPYYIPRMLKSRFHISKNVFNEATNDVYVFTGLERFQLTEYAKEKPTDVSRKQASQQKISSQFILLQLKRDFEKICSKTDNPVHWLHHEKGHFSLIKSKGDMSGIQRYVENNQQEFTEDELLVHLKSSKLTDQSLSPVCISDSPGMGKSFLLANIGRNLVKVGHKVIFVVFEEFIRQLKSVYYEHEELLDAIIDVLVSTTFESKSKNVGFNILKHQFQSKNITFELLLDGLDEIHRDDLDLSYKCLSLMVQSFKAVRIWVATRLHLRNNVEQSLQVLGYNIVPFDKQCQVNFFVRYWSCSHNQQGCDLDPERLVEYSSTCLATLKKSMTNTEEDIAGVPLQCLLIAEVYEESAVDYADRDNVIAPDSFYAEFDIKTISELYEALFEKKIRKACQTGLEFDVEGLMKMHAFLSMKLMFPEGAEAFKNMLYPITSTNLEEAVLKVGILESTSNRDPFLIPRFVHRTFAEYFVGWFVIHSLEQSELYADNLSDFILQDVFRKFEAEAEDICVVDLASLKFTHKVTCYFINKMISKVSLRNSKSQFATCMRSSKYRLTVRDLALCSVNEDFENLFEFLDDIKVFELDSKLIFNSNLLFISIRHSSLPLVQLLLVHYDQVCETVQDEQSVLSVAVTRGDYSIVEFLVSSEGFQEKIVKMQAPHLLHDCVTDSEENSETVVSNKAQIIKLLVQINPMVLDEDYEGRKPIHCDCVHVKLLIELFHCGADVFSQNSEGDTVLHKAVDYLTPQNYFTMIKSIEDIKTNAETVLDKLVNIKGKLGLTPLHKLVGYKEIEEDTVKLFVSNGADFNSLDEIGDSLLTTAIFGRKDRPLLEDLIAAGADWKLVIEPKQRTMIHIAAEYGNFDAVKLLVSLGLDVNAMDIEGQTPLHSALFGKQKNRFAIWDYLIEHGADENVVEFDKEIMLTNAIKRRDWDSVKWFIEKNTDVNNAKDELGNTALHQVLALDYNQNDEDLARLLLKRGADAAALNNQGETPLLSGLKSRLVPLSLISLMESHGGVNSKEVATLALKRVITEPEGLNPVTYAKLAESCVRNGADVNYFDEEGNTLLHLAAAASCSRGVKYLLGKVKGLDFNSRNSQMNTPLHSAAENHDDEEVIKLLVKYGANLSSLNTFGYTVLHSAVKHRRSNISEFLVETGEFDELCGNEGFVLFTAEHRTLSTFKMVCEKFCAFNQNGKRLTDICGESPSCLHPAVRGGNTDIVKYLIHTHSFSEYLGELRMRDLVHILVRNSKQKWRRKEWAANEWRRDEILELLLRNQHTLLFEADSAGRVPLLADGVHVDLLQSMINLGADVKAVDANKDNILHLGAGYLSPIEYIKLMKLIIRRGEGHLLCSRGRRNSTVVQRLAEKMWGEVEEVELEQMLELFRSQNVDFNAVDDDGNTLLEYATKGNCEGWILEMLMLI</sequence>
<dbReference type="PANTHER" id="PTHR24118">
    <property type="entry name" value="POTE ANKYRIN DOMAIN"/>
    <property type="match status" value="1"/>
</dbReference>
<dbReference type="Pfam" id="PF00531">
    <property type="entry name" value="Death"/>
    <property type="match status" value="1"/>
</dbReference>
<dbReference type="Gene3D" id="3.40.50.300">
    <property type="entry name" value="P-loop containing nucleotide triphosphate hydrolases"/>
    <property type="match status" value="1"/>
</dbReference>
<protein>
    <recommendedName>
        <fullName evidence="2">Death domain-containing protein</fullName>
    </recommendedName>
</protein>
<dbReference type="InterPro" id="IPR002110">
    <property type="entry name" value="Ankyrin_rpt"/>
</dbReference>
<comment type="caution">
    <text evidence="3">The sequence shown here is derived from an EMBL/GenBank/DDBJ whole genome shotgun (WGS) entry which is preliminary data.</text>
</comment>
<feature type="repeat" description="ANK" evidence="1">
    <location>
        <begin position="1064"/>
        <end position="1098"/>
    </location>
</feature>
<evidence type="ECO:0000256" key="1">
    <source>
        <dbReference type="PROSITE-ProRule" id="PRU00023"/>
    </source>
</evidence>
<keyword evidence="1" id="KW-0040">ANK repeat</keyword>
<evidence type="ECO:0000259" key="2">
    <source>
        <dbReference type="PROSITE" id="PS50017"/>
    </source>
</evidence>
<gene>
    <name evidence="3" type="ORF">ODALV1_LOCUS20715</name>
</gene>
<dbReference type="Gene3D" id="1.10.533.10">
    <property type="entry name" value="Death Domain, Fas"/>
    <property type="match status" value="1"/>
</dbReference>
<dbReference type="PROSITE" id="PS50017">
    <property type="entry name" value="DEATH_DOMAIN"/>
    <property type="match status" value="1"/>
</dbReference>
<evidence type="ECO:0000313" key="4">
    <source>
        <dbReference type="Proteomes" id="UP001642540"/>
    </source>
</evidence>
<reference evidence="3 4" key="1">
    <citation type="submission" date="2024-08" db="EMBL/GenBank/DDBJ databases">
        <authorList>
            <person name="Cucini C."/>
            <person name="Frati F."/>
        </authorList>
    </citation>
    <scope>NUCLEOTIDE SEQUENCE [LARGE SCALE GENOMIC DNA]</scope>
</reference>
<feature type="domain" description="Death" evidence="2">
    <location>
        <begin position="32"/>
        <end position="105"/>
    </location>
</feature>
<feature type="repeat" description="ANK" evidence="1">
    <location>
        <begin position="1134"/>
        <end position="1166"/>
    </location>
</feature>
<dbReference type="CDD" id="cd01670">
    <property type="entry name" value="Death"/>
    <property type="match status" value="1"/>
</dbReference>
<dbReference type="InterPro" id="IPR036770">
    <property type="entry name" value="Ankyrin_rpt-contain_sf"/>
</dbReference>
<keyword evidence="4" id="KW-1185">Reference proteome</keyword>
<dbReference type="PANTHER" id="PTHR24118:SF99">
    <property type="entry name" value="POTE ANKYRIN DOMAIN FAMILY MEMBER 3C-RELATED"/>
    <property type="match status" value="1"/>
</dbReference>
<name>A0ABP1RBJ2_9HEXA</name>
<dbReference type="PROSITE" id="PS50297">
    <property type="entry name" value="ANK_REP_REGION"/>
    <property type="match status" value="4"/>
</dbReference>
<dbReference type="Proteomes" id="UP001642540">
    <property type="component" value="Unassembled WGS sequence"/>
</dbReference>
<organism evidence="3 4">
    <name type="scientific">Orchesella dallaii</name>
    <dbReference type="NCBI Taxonomy" id="48710"/>
    <lineage>
        <taxon>Eukaryota</taxon>
        <taxon>Metazoa</taxon>
        <taxon>Ecdysozoa</taxon>
        <taxon>Arthropoda</taxon>
        <taxon>Hexapoda</taxon>
        <taxon>Collembola</taxon>
        <taxon>Entomobryomorpha</taxon>
        <taxon>Entomobryoidea</taxon>
        <taxon>Orchesellidae</taxon>
        <taxon>Orchesellinae</taxon>
        <taxon>Orchesella</taxon>
    </lineage>
</organism>
<dbReference type="SMART" id="SM00248">
    <property type="entry name" value="ANK"/>
    <property type="match status" value="14"/>
</dbReference>
<proteinExistence type="predicted"/>
<feature type="repeat" description="ANK" evidence="1">
    <location>
        <begin position="1167"/>
        <end position="1202"/>
    </location>
</feature>
<feature type="repeat" description="ANK" evidence="1">
    <location>
        <begin position="1382"/>
        <end position="1415"/>
    </location>
</feature>
<evidence type="ECO:0000313" key="3">
    <source>
        <dbReference type="EMBL" id="CAL8124668.1"/>
    </source>
</evidence>